<dbReference type="SMART" id="SM01322">
    <property type="entry name" value="YaeQ"/>
    <property type="match status" value="1"/>
</dbReference>
<protein>
    <submittedName>
        <fullName evidence="2">YaeQ family protein</fullName>
    </submittedName>
</protein>
<dbReference type="Proteomes" id="UP001241226">
    <property type="component" value="Chromosome 2"/>
</dbReference>
<keyword evidence="7" id="KW-1185">Reference proteome</keyword>
<sequence>MALKPTIYKFRISLTDINRDHYDSLNLTIAQHPSENNERMIARILAFCLNATPELMFTKGLSSIEEPDIWLKSLDDQIQLWLEVGEPDADRVKKATRLAKQVKIYSFNTKSNVWWEQNKGKFGYLNVDVIRFEAESIEKLASTLTRGMELSVMISGSSIFVDGENGSHEIVWQELQIKSA</sequence>
<dbReference type="EMBL" id="CP118710">
    <property type="protein sequence ID" value="WGK83368.1"/>
    <property type="molecule type" value="Genomic_DNA"/>
</dbReference>
<dbReference type="EMBL" id="CALYLK010000001">
    <property type="protein sequence ID" value="CAH8191113.1"/>
    <property type="molecule type" value="Genomic_DNA"/>
</dbReference>
<proteinExistence type="predicted"/>
<dbReference type="RefSeq" id="WP_053311124.1">
    <property type="nucleotide sequence ID" value="NZ_CALYLA010000025.1"/>
</dbReference>
<accession>A0A7X6NAM8</accession>
<organism evidence="2 6">
    <name type="scientific">Vibrio aestuarianus</name>
    <dbReference type="NCBI Taxonomy" id="28171"/>
    <lineage>
        <taxon>Bacteria</taxon>
        <taxon>Pseudomonadati</taxon>
        <taxon>Pseudomonadota</taxon>
        <taxon>Gammaproteobacteria</taxon>
        <taxon>Vibrionales</taxon>
        <taxon>Vibrionaceae</taxon>
        <taxon>Vibrio</taxon>
    </lineage>
</organism>
<dbReference type="Proteomes" id="UP001152658">
    <property type="component" value="Unassembled WGS sequence"/>
</dbReference>
<evidence type="ECO:0000313" key="4">
    <source>
        <dbReference type="EMBL" id="WGK83368.1"/>
    </source>
</evidence>
<dbReference type="InterPro" id="IPR038590">
    <property type="entry name" value="YaeQ_sf"/>
</dbReference>
<reference evidence="1" key="2">
    <citation type="submission" date="2022-06" db="EMBL/GenBank/DDBJ databases">
        <authorList>
            <person name="Goudenege D."/>
            <person name="Le Roux F."/>
        </authorList>
    </citation>
    <scope>NUCLEOTIDE SEQUENCE</scope>
    <source>
        <strain evidence="1">12-063</strain>
    </source>
</reference>
<dbReference type="Proteomes" id="UP001140979">
    <property type="component" value="Unassembled WGS sequence"/>
</dbReference>
<evidence type="ECO:0000313" key="3">
    <source>
        <dbReference type="EMBL" id="MDE1347275.1"/>
    </source>
</evidence>
<reference evidence="2 8" key="1">
    <citation type="submission" date="2022-02" db="EMBL/GenBank/DDBJ databases">
        <title>Emergence and expansion in Europe of a Vibrio aestuarianus clonal complex pathogenic for oysters.</title>
        <authorList>
            <person name="Mesnil A."/>
            <person name="Travers M.-A."/>
        </authorList>
    </citation>
    <scope>NUCLEOTIDE SEQUENCE</scope>
    <source>
        <strain evidence="2">19_064_11T1</strain>
        <strain evidence="3">19_064_15T1</strain>
        <strain evidence="5 8">U17</strain>
        <strain evidence="4">U29</strain>
    </source>
</reference>
<dbReference type="InterPro" id="IPR011335">
    <property type="entry name" value="Restrct_endonuc-II-like"/>
</dbReference>
<name>A0A7X6NAM8_9VIBR</name>
<evidence type="ECO:0000313" key="6">
    <source>
        <dbReference type="Proteomes" id="UP001140979"/>
    </source>
</evidence>
<evidence type="ECO:0000313" key="1">
    <source>
        <dbReference type="EMBL" id="CAH8191113.1"/>
    </source>
</evidence>
<dbReference type="GeneID" id="79919285"/>
<dbReference type="InterPro" id="IPR009822">
    <property type="entry name" value="YaeQ"/>
</dbReference>
<gene>
    <name evidence="2" type="ORF">L9W94_03340</name>
    <name evidence="3" type="ORF">L9X51_12630</name>
    <name evidence="4" type="ORF">PYE51_18660</name>
    <name evidence="5" type="ORF">PYE67_19015</name>
    <name evidence="1" type="ORF">VAE063_1000243</name>
</gene>
<dbReference type="EMBL" id="JAKNBA010000003">
    <property type="protein sequence ID" value="MDE1241194.1"/>
    <property type="molecule type" value="Genomic_DNA"/>
</dbReference>
<dbReference type="PANTHER" id="PTHR38784:SF1">
    <property type="entry name" value="SUCROSE PHOSPHORYLASE"/>
    <property type="match status" value="1"/>
</dbReference>
<dbReference type="EMBL" id="JAKNAX010000034">
    <property type="protein sequence ID" value="MDE1347275.1"/>
    <property type="molecule type" value="Genomic_DNA"/>
</dbReference>
<dbReference type="Proteomes" id="UP001239257">
    <property type="component" value="Chromosome 2"/>
</dbReference>
<evidence type="ECO:0000313" key="5">
    <source>
        <dbReference type="EMBL" id="WGK87026.1"/>
    </source>
</evidence>
<evidence type="ECO:0000313" key="7">
    <source>
        <dbReference type="Proteomes" id="UP001152658"/>
    </source>
</evidence>
<evidence type="ECO:0000313" key="8">
    <source>
        <dbReference type="Proteomes" id="UP001241226"/>
    </source>
</evidence>
<dbReference type="Gene3D" id="3.10.640.10">
    <property type="entry name" value="Restriction endonuclease-like alpha-beta roll domain"/>
    <property type="match status" value="1"/>
</dbReference>
<dbReference type="EMBL" id="CP118712">
    <property type="protein sequence ID" value="WGK87026.1"/>
    <property type="molecule type" value="Genomic_DNA"/>
</dbReference>
<evidence type="ECO:0000313" key="2">
    <source>
        <dbReference type="EMBL" id="MDE1241194.1"/>
    </source>
</evidence>
<dbReference type="AlphaFoldDB" id="A0A7X6NAM8"/>
<dbReference type="PANTHER" id="PTHR38784">
    <property type="entry name" value="SUCROSE PHOSPHORYLASE"/>
    <property type="match status" value="1"/>
</dbReference>
<dbReference type="Pfam" id="PF07152">
    <property type="entry name" value="YaeQ"/>
    <property type="match status" value="1"/>
</dbReference>
<dbReference type="SUPFAM" id="SSF52980">
    <property type="entry name" value="Restriction endonuclease-like"/>
    <property type="match status" value="1"/>
</dbReference>
<dbReference type="Proteomes" id="UP001140978">
    <property type="component" value="Unassembled WGS sequence"/>
</dbReference>
<dbReference type="PIRSF" id="PIRSF011484">
    <property type="entry name" value="YaeQ"/>
    <property type="match status" value="1"/>
</dbReference>